<protein>
    <submittedName>
        <fullName evidence="1">Uncharacterized protein</fullName>
    </submittedName>
</protein>
<accession>A0A0C2MED6</accession>
<evidence type="ECO:0000313" key="1">
    <source>
        <dbReference type="EMBL" id="KII65496.1"/>
    </source>
</evidence>
<gene>
    <name evidence="1" type="ORF">RF11_07014</name>
</gene>
<dbReference type="AlphaFoldDB" id="A0A0C2MED6"/>
<comment type="caution">
    <text evidence="1">The sequence shown here is derived from an EMBL/GenBank/DDBJ whole genome shotgun (WGS) entry which is preliminary data.</text>
</comment>
<name>A0A0C2MED6_THEKT</name>
<keyword evidence="2" id="KW-1185">Reference proteome</keyword>
<evidence type="ECO:0000313" key="2">
    <source>
        <dbReference type="Proteomes" id="UP000031668"/>
    </source>
</evidence>
<dbReference type="EMBL" id="JWZT01003808">
    <property type="protein sequence ID" value="KII65496.1"/>
    <property type="molecule type" value="Genomic_DNA"/>
</dbReference>
<sequence>MEQPDSLKCDDLAQSIWACIEEGLFFRDEMKNTTPSEKHKLDSQEPEWGCGSRDYEHVNSMVGAEYDTSKSQVQETKIKKSPPVKQVHIYEPPTQLALVYKYSDHKLKPYGR</sequence>
<organism evidence="1 2">
    <name type="scientific">Thelohanellus kitauei</name>
    <name type="common">Myxosporean</name>
    <dbReference type="NCBI Taxonomy" id="669202"/>
    <lineage>
        <taxon>Eukaryota</taxon>
        <taxon>Metazoa</taxon>
        <taxon>Cnidaria</taxon>
        <taxon>Myxozoa</taxon>
        <taxon>Myxosporea</taxon>
        <taxon>Bivalvulida</taxon>
        <taxon>Platysporina</taxon>
        <taxon>Myxobolidae</taxon>
        <taxon>Thelohanellus</taxon>
    </lineage>
</organism>
<reference evidence="1 2" key="1">
    <citation type="journal article" date="2014" name="Genome Biol. Evol.">
        <title>The genome of the myxosporean Thelohanellus kitauei shows adaptations to nutrient acquisition within its fish host.</title>
        <authorList>
            <person name="Yang Y."/>
            <person name="Xiong J."/>
            <person name="Zhou Z."/>
            <person name="Huo F."/>
            <person name="Miao W."/>
            <person name="Ran C."/>
            <person name="Liu Y."/>
            <person name="Zhang J."/>
            <person name="Feng J."/>
            <person name="Wang M."/>
            <person name="Wang M."/>
            <person name="Wang L."/>
            <person name="Yao B."/>
        </authorList>
    </citation>
    <scope>NUCLEOTIDE SEQUENCE [LARGE SCALE GENOMIC DNA]</scope>
    <source>
        <strain evidence="1">Wuqing</strain>
    </source>
</reference>
<proteinExistence type="predicted"/>
<dbReference type="Proteomes" id="UP000031668">
    <property type="component" value="Unassembled WGS sequence"/>
</dbReference>